<protein>
    <submittedName>
        <fullName evidence="11">Variant surface glycoprotein 1125.1675</fullName>
    </submittedName>
</protein>
<evidence type="ECO:0000256" key="6">
    <source>
        <dbReference type="ARBA" id="ARBA00023136"/>
    </source>
</evidence>
<evidence type="ECO:0000313" key="11">
    <source>
        <dbReference type="EMBL" id="APD73832.1"/>
    </source>
</evidence>
<dbReference type="Pfam" id="PF13206">
    <property type="entry name" value="VSG_B"/>
    <property type="match status" value="1"/>
</dbReference>
<dbReference type="VEuPathDB" id="TriTrypDB:Tb427_000495000"/>
<evidence type="ECO:0000256" key="4">
    <source>
        <dbReference type="ARBA" id="ARBA00022622"/>
    </source>
</evidence>
<dbReference type="Pfam" id="PF10659">
    <property type="entry name" value="Trypan_glycop_C"/>
    <property type="match status" value="1"/>
</dbReference>
<evidence type="ECO:0000256" key="1">
    <source>
        <dbReference type="ARBA" id="ARBA00002523"/>
    </source>
</evidence>
<feature type="domain" description="Trypanosome variant surface glycoprotein C-terminal" evidence="9">
    <location>
        <begin position="408"/>
        <end position="501"/>
    </location>
</feature>
<evidence type="ECO:0000259" key="10">
    <source>
        <dbReference type="Pfam" id="PF13206"/>
    </source>
</evidence>
<comment type="function">
    <text evidence="1">VSG forms a coat on the surface of the parasite. The trypanosome evades the immune response of the host by expressing a series of antigenically distinct VSGs from an estimated 1000 VSG genes.</text>
</comment>
<evidence type="ECO:0000256" key="8">
    <source>
        <dbReference type="ARBA" id="ARBA00023288"/>
    </source>
</evidence>
<name>A0A1J0R7S8_9TRYP</name>
<comment type="subcellular location">
    <subcellularLocation>
        <location evidence="2">Cell membrane</location>
        <topology evidence="2">Lipid-anchor</topology>
        <topology evidence="2">GPI-anchor</topology>
    </subcellularLocation>
</comment>
<reference evidence="11" key="1">
    <citation type="submission" date="2016-08" db="EMBL/GenBank/DDBJ databases">
        <title>VSG repertoire of Trypanosoma brucei EATRO 1125.</title>
        <authorList>
            <person name="Cross G.A."/>
        </authorList>
    </citation>
    <scope>NUCLEOTIDE SEQUENCE</scope>
    <source>
        <strain evidence="11">EATRO 1125</strain>
    </source>
</reference>
<dbReference type="InterPro" id="IPR025932">
    <property type="entry name" value="Trypano_VSG_B_N_dom"/>
</dbReference>
<evidence type="ECO:0000256" key="3">
    <source>
        <dbReference type="ARBA" id="ARBA00022475"/>
    </source>
</evidence>
<dbReference type="VEuPathDB" id="TriTrypDB:Tb927.5.5050"/>
<keyword evidence="7" id="KW-0325">Glycoprotein</keyword>
<feature type="domain" description="Trypanosome variant surface glycoprotein B-type N-terminal" evidence="10">
    <location>
        <begin position="20"/>
        <end position="367"/>
    </location>
</feature>
<organism evidence="11">
    <name type="scientific">Trypanosoma brucei</name>
    <dbReference type="NCBI Taxonomy" id="5691"/>
    <lineage>
        <taxon>Eukaryota</taxon>
        <taxon>Discoba</taxon>
        <taxon>Euglenozoa</taxon>
        <taxon>Kinetoplastea</taxon>
        <taxon>Metakinetoplastina</taxon>
        <taxon>Trypanosomatida</taxon>
        <taxon>Trypanosomatidae</taxon>
        <taxon>Trypanosoma</taxon>
    </lineage>
</organism>
<evidence type="ECO:0000259" key="9">
    <source>
        <dbReference type="Pfam" id="PF10659"/>
    </source>
</evidence>
<accession>A0A1J0R7S8</accession>
<keyword evidence="5" id="KW-0732">Signal</keyword>
<dbReference type="Gene3D" id="3.30.1680.40">
    <property type="match status" value="1"/>
</dbReference>
<keyword evidence="6" id="KW-0472">Membrane</keyword>
<keyword evidence="8" id="KW-0449">Lipoprotein</keyword>
<sequence length="505" mass="54378">MEKAAILAIALFGVAEKLSRQAAAVSEGDNSAYGSLLCGSLRLGDDPVAFEPKLADAPKPPLELYKLNMSLAEPSWRKLFAPEENGSQKKPKPQPATNIPTEWQDKWTVWADAEKTLTADNEEKALKERLGLGDISEAAQAQIRPIIAAYAKAAFEIYKAFRAANPKAADDDKKLKDELLTTLYGNTDGYTNNGEENKLYVGTKGGYNAVCGGGSSKDPTLTVAATFACVCGVDNGKGSVHPCHKETADEPKWESGGAPTPDNWKKVRKACPVIQNSPVTAARIEQALAAAANSITVHNTNAYIGADKAATCNGNGNEACVKIATAATDDKLTTTKVQWIGKISAIATKLRTRADYNHQATVTSGKLTQLTALAEAQAKLSKLIRSIPTPTTGVTNSEAKKAQKNRETIQTAAACKQAKPTCEWKGSDDKDGPHCELNTTAVEKRETQTKARVENKKEKKCAGKEDKDCKSPDCKWEGETCKYSSFLVNKKFALMIEFVSLVVFK</sequence>
<keyword evidence="3" id="KW-1003">Cell membrane</keyword>
<dbReference type="InterPro" id="IPR019609">
    <property type="entry name" value="Variant_surf_glycoprt_trypan_C"/>
</dbReference>
<dbReference type="AlphaFoldDB" id="A0A1J0R7S8"/>
<evidence type="ECO:0000256" key="7">
    <source>
        <dbReference type="ARBA" id="ARBA00023180"/>
    </source>
</evidence>
<proteinExistence type="predicted"/>
<dbReference type="EMBL" id="KX699876">
    <property type="protein sequence ID" value="APD73832.1"/>
    <property type="molecule type" value="Genomic_DNA"/>
</dbReference>
<evidence type="ECO:0000256" key="5">
    <source>
        <dbReference type="ARBA" id="ARBA00022729"/>
    </source>
</evidence>
<dbReference type="GO" id="GO:0098552">
    <property type="term" value="C:side of membrane"/>
    <property type="evidence" value="ECO:0007669"/>
    <property type="project" value="UniProtKB-KW"/>
</dbReference>
<dbReference type="GO" id="GO:0005886">
    <property type="term" value="C:plasma membrane"/>
    <property type="evidence" value="ECO:0007669"/>
    <property type="project" value="UniProtKB-SubCell"/>
</dbReference>
<evidence type="ECO:0000256" key="2">
    <source>
        <dbReference type="ARBA" id="ARBA00004609"/>
    </source>
</evidence>
<dbReference type="VEuPathDB" id="TriTrypDB:Tb1125.Tb11.v5.0924"/>
<keyword evidence="4" id="KW-0336">GPI-anchor</keyword>